<dbReference type="Proteomes" id="UP001548590">
    <property type="component" value="Unassembled WGS sequence"/>
</dbReference>
<dbReference type="PANTHER" id="PTHR38598">
    <property type="entry name" value="INNER MEMBRANE PROTEIN YJCH"/>
    <property type="match status" value="1"/>
</dbReference>
<protein>
    <submittedName>
        <fullName evidence="2">DUF485 domain-containing protein</fullName>
    </submittedName>
</protein>
<dbReference type="InterPro" id="IPR007436">
    <property type="entry name" value="DUF485"/>
</dbReference>
<keyword evidence="1" id="KW-0472">Membrane</keyword>
<proteinExistence type="predicted"/>
<evidence type="ECO:0000313" key="3">
    <source>
        <dbReference type="Proteomes" id="UP001548590"/>
    </source>
</evidence>
<dbReference type="RefSeq" id="WP_345929304.1">
    <property type="nucleotide sequence ID" value="NZ_JBDIVF010000009.1"/>
</dbReference>
<evidence type="ECO:0000313" key="2">
    <source>
        <dbReference type="EMBL" id="MET1491363.1"/>
    </source>
</evidence>
<dbReference type="PANTHER" id="PTHR38598:SF1">
    <property type="entry name" value="INNER MEMBRANE PROTEIN YJCH"/>
    <property type="match status" value="1"/>
</dbReference>
<name>A0ABV2CU94_9RHOO</name>
<comment type="caution">
    <text evidence="2">The sequence shown here is derived from an EMBL/GenBank/DDBJ whole genome shotgun (WGS) entry which is preliminary data.</text>
</comment>
<keyword evidence="1" id="KW-1133">Transmembrane helix</keyword>
<keyword evidence="3" id="KW-1185">Reference proteome</keyword>
<dbReference type="EMBL" id="JBEWLZ010000011">
    <property type="protein sequence ID" value="MET1491363.1"/>
    <property type="molecule type" value="Genomic_DNA"/>
</dbReference>
<reference evidence="2 3" key="1">
    <citation type="submission" date="2024-07" db="EMBL/GenBank/DDBJ databases">
        <title>Uliginosibacterium paludis KCTC:42655.</title>
        <authorList>
            <person name="Kim M.K."/>
        </authorList>
    </citation>
    <scope>NUCLEOTIDE SEQUENCE [LARGE SCALE GENOMIC DNA]</scope>
    <source>
        <strain evidence="2 3">KCTC 42655</strain>
    </source>
</reference>
<keyword evidence="1" id="KW-0812">Transmembrane</keyword>
<dbReference type="InterPro" id="IPR052959">
    <property type="entry name" value="Inner_membrane_assoc"/>
</dbReference>
<gene>
    <name evidence="2" type="ORF">ABVT11_16110</name>
</gene>
<sequence length="103" mass="11580">MSASTIERIQNNPKFHEMVRTKSSFSWSLSIAMLAIYCGFILIVAFKKELFGTPIGPDTVITWGIPVGVGIILSAFILTGIYVRRANREFDQLTREIVEEAQQ</sequence>
<organism evidence="2 3">
    <name type="scientific">Uliginosibacterium paludis</name>
    <dbReference type="NCBI Taxonomy" id="1615952"/>
    <lineage>
        <taxon>Bacteria</taxon>
        <taxon>Pseudomonadati</taxon>
        <taxon>Pseudomonadota</taxon>
        <taxon>Betaproteobacteria</taxon>
        <taxon>Rhodocyclales</taxon>
        <taxon>Zoogloeaceae</taxon>
        <taxon>Uliginosibacterium</taxon>
    </lineage>
</organism>
<feature type="transmembrane region" description="Helical" evidence="1">
    <location>
        <begin position="24"/>
        <end position="46"/>
    </location>
</feature>
<accession>A0ABV2CU94</accession>
<feature type="transmembrane region" description="Helical" evidence="1">
    <location>
        <begin position="61"/>
        <end position="83"/>
    </location>
</feature>
<evidence type="ECO:0000256" key="1">
    <source>
        <dbReference type="SAM" id="Phobius"/>
    </source>
</evidence>
<dbReference type="Pfam" id="PF04341">
    <property type="entry name" value="DUF485"/>
    <property type="match status" value="1"/>
</dbReference>